<dbReference type="PANTHER" id="PTHR45674">
    <property type="entry name" value="DNA LIGASE 1/3 FAMILY MEMBER"/>
    <property type="match status" value="1"/>
</dbReference>
<evidence type="ECO:0000256" key="6">
    <source>
        <dbReference type="ARBA" id="ARBA00022741"/>
    </source>
</evidence>
<feature type="compositionally biased region" description="Polar residues" evidence="16">
    <location>
        <begin position="769"/>
        <end position="787"/>
    </location>
</feature>
<keyword evidence="6 14" id="KW-0547">Nucleotide-binding</keyword>
<keyword evidence="4" id="KW-0132">Cell division</keyword>
<gene>
    <name evidence="18" type="ORF">C1645_811869</name>
</gene>
<evidence type="ECO:0000256" key="12">
    <source>
        <dbReference type="ARBA" id="ARBA00023306"/>
    </source>
</evidence>
<proteinExistence type="inferred from homology"/>
<dbReference type="GO" id="GO:0003677">
    <property type="term" value="F:DNA binding"/>
    <property type="evidence" value="ECO:0007669"/>
    <property type="project" value="InterPro"/>
</dbReference>
<evidence type="ECO:0000256" key="7">
    <source>
        <dbReference type="ARBA" id="ARBA00022763"/>
    </source>
</evidence>
<dbReference type="OrthoDB" id="206088at2759"/>
<feature type="domain" description="ATP-dependent DNA ligase family profile" evidence="17">
    <location>
        <begin position="529"/>
        <end position="666"/>
    </location>
</feature>
<evidence type="ECO:0000313" key="18">
    <source>
        <dbReference type="EMBL" id="RIA99127.1"/>
    </source>
</evidence>
<dbReference type="InterPro" id="IPR000977">
    <property type="entry name" value="DNA_ligase_ATP-dep"/>
</dbReference>
<feature type="region of interest" description="Disordered" evidence="16">
    <location>
        <begin position="763"/>
        <end position="787"/>
    </location>
</feature>
<keyword evidence="5" id="KW-0235">DNA replication</keyword>
<comment type="similarity">
    <text evidence="2 15">Belongs to the ATP-dependent DNA ligase family.</text>
</comment>
<evidence type="ECO:0000259" key="17">
    <source>
        <dbReference type="PROSITE" id="PS50160"/>
    </source>
</evidence>
<dbReference type="GO" id="GO:0003910">
    <property type="term" value="F:DNA ligase (ATP) activity"/>
    <property type="evidence" value="ECO:0007669"/>
    <property type="project" value="UniProtKB-EC"/>
</dbReference>
<evidence type="ECO:0000256" key="10">
    <source>
        <dbReference type="ARBA" id="ARBA00023204"/>
    </source>
</evidence>
<evidence type="ECO:0000256" key="1">
    <source>
        <dbReference type="ARBA" id="ARBA00004123"/>
    </source>
</evidence>
<dbReference type="CDD" id="cd07900">
    <property type="entry name" value="Adenylation_DNA_ligase_I_Euk"/>
    <property type="match status" value="1"/>
</dbReference>
<keyword evidence="9 14" id="KW-0233">DNA recombination</keyword>
<keyword evidence="19" id="KW-1185">Reference proteome</keyword>
<evidence type="ECO:0000256" key="16">
    <source>
        <dbReference type="SAM" id="MobiDB-lite"/>
    </source>
</evidence>
<dbReference type="EMBL" id="QKYT01000007">
    <property type="protein sequence ID" value="RIA99127.1"/>
    <property type="molecule type" value="Genomic_DNA"/>
</dbReference>
<reference evidence="18 19" key="1">
    <citation type="submission" date="2018-06" db="EMBL/GenBank/DDBJ databases">
        <title>Comparative genomics reveals the genomic features of Rhizophagus irregularis, R. cerebriforme, R. diaphanum and Gigaspora rosea, and their symbiotic lifestyle signature.</title>
        <authorList>
            <person name="Morin E."/>
            <person name="San Clemente H."/>
            <person name="Chen E.C.H."/>
            <person name="De La Providencia I."/>
            <person name="Hainaut M."/>
            <person name="Kuo A."/>
            <person name="Kohler A."/>
            <person name="Murat C."/>
            <person name="Tang N."/>
            <person name="Roy S."/>
            <person name="Loubradou J."/>
            <person name="Henrissat B."/>
            <person name="Grigoriev I.V."/>
            <person name="Corradi N."/>
            <person name="Roux C."/>
            <person name="Martin F.M."/>
        </authorList>
    </citation>
    <scope>NUCLEOTIDE SEQUENCE [LARGE SCALE GENOMIC DNA]</scope>
    <source>
        <strain evidence="18 19">DAOM 227022</strain>
    </source>
</reference>
<protein>
    <recommendedName>
        <fullName evidence="14">DNA ligase</fullName>
        <ecNumber evidence="14">6.5.1.1</ecNumber>
    </recommendedName>
</protein>
<dbReference type="InterPro" id="IPR016059">
    <property type="entry name" value="DNA_ligase_ATP-dep_CS"/>
</dbReference>
<dbReference type="InterPro" id="IPR036599">
    <property type="entry name" value="DNA_ligase_N_sf"/>
</dbReference>
<dbReference type="GO" id="GO:1903461">
    <property type="term" value="P:Okazaki fragment processing involved in mitotic DNA replication"/>
    <property type="evidence" value="ECO:0007669"/>
    <property type="project" value="TreeGrafter"/>
</dbReference>
<dbReference type="SUPFAM" id="SSF117018">
    <property type="entry name" value="ATP-dependent DNA ligase DNA-binding domain"/>
    <property type="match status" value="1"/>
</dbReference>
<evidence type="ECO:0000256" key="14">
    <source>
        <dbReference type="RuleBase" id="RU000617"/>
    </source>
</evidence>
<evidence type="ECO:0000256" key="3">
    <source>
        <dbReference type="ARBA" id="ARBA00022598"/>
    </source>
</evidence>
<evidence type="ECO:0000256" key="2">
    <source>
        <dbReference type="ARBA" id="ARBA00007572"/>
    </source>
</evidence>
<keyword evidence="3 14" id="KW-0436">Ligase</keyword>
<evidence type="ECO:0000256" key="4">
    <source>
        <dbReference type="ARBA" id="ARBA00022618"/>
    </source>
</evidence>
<sequence length="787" mass="89955">MWLRRKIGHMIVAKTTRVFEPFNIKNLITDKQPSRLENSTRAGTFRAKERFTLFPVFRMSRQTKVSNFFGKPELKGSSSPKKSDKTLIKKVKKHIADSSDEESNIEIGTKKIKLDDKGKEQEFEYSPIEMDEDSVKKEQEENDNLNELVSTNRLVDQKDMKDVGADWKKGEPVPYAALCKTFEAIDSTTKRLEIQEYLTSFFEHVIELSPENLLEILYLCLNRVCPEYENVELGIGESLLIKAIAEVTGRTPQKVKDELARVGDLGKVAKDSKNSQKSISSMFGNRDKLLTVPKVFNSMKKIAFLSGHSSQDLKVKEIQNLLISCRGEEPKFLIRSLEGKLRIGLAEQTVLICLAQAFVVTDNEYKKLPKAKKAEELTEAPKIIKSVYSELPSYDLIVPALLKDGVRNLREHCRLTPGIPLKPMLAHPTKSITEVLDRVEGHKFTCEFKYDGERGQVHKLEDGTTKIFSRNLEDNTVKFPDVIEKISKAAKPNIDSYVLDCEVVAWDLEKHNLLPFQVLSTRKRKDVKEAEIKVSVCLFAFDLLYLNGESLLKRSLEERRKLMYDSFQKIEDEFFFVQSMNATNTEEIQAFLDESVKANCEGLMIKILDGLESSYEPSKRSRNWLKLKKDYLGGVGDTLDLVVVGAFYGRGKRTKVYGAFLLACYDPENEEYQTICKIGTGFSDSDLETHFNYLKEKEMSEPRSYINYDKATKPDVWFEPCQVWEVKAADLSISPIYKAAVGRVDTSKGISLRFPRFNKIRDDKKPEEATTSEQVAELFQNQYNNNE</sequence>
<dbReference type="GO" id="GO:0006281">
    <property type="term" value="P:DNA repair"/>
    <property type="evidence" value="ECO:0007669"/>
    <property type="project" value="UniProtKB-KW"/>
</dbReference>
<evidence type="ECO:0000256" key="13">
    <source>
        <dbReference type="ARBA" id="ARBA00034003"/>
    </source>
</evidence>
<dbReference type="NCBIfam" id="TIGR00574">
    <property type="entry name" value="dnl1"/>
    <property type="match status" value="1"/>
</dbReference>
<accession>A0A397TRM8</accession>
<dbReference type="STRING" id="658196.A0A397TRM8"/>
<dbReference type="InterPro" id="IPR012310">
    <property type="entry name" value="DNA_ligase_ATP-dep_cent"/>
</dbReference>
<dbReference type="SUPFAM" id="SSF56091">
    <property type="entry name" value="DNA ligase/mRNA capping enzyme, catalytic domain"/>
    <property type="match status" value="1"/>
</dbReference>
<comment type="caution">
    <text evidence="18">The sequence shown here is derived from an EMBL/GenBank/DDBJ whole genome shotgun (WGS) entry which is preliminary data.</text>
</comment>
<evidence type="ECO:0000313" key="19">
    <source>
        <dbReference type="Proteomes" id="UP000265703"/>
    </source>
</evidence>
<dbReference type="PROSITE" id="PS00333">
    <property type="entry name" value="DNA_LIGASE_A2"/>
    <property type="match status" value="1"/>
</dbReference>
<dbReference type="Gene3D" id="3.30.1490.70">
    <property type="match status" value="1"/>
</dbReference>
<keyword evidence="12" id="KW-0131">Cell cycle</keyword>
<dbReference type="Gene3D" id="3.30.470.30">
    <property type="entry name" value="DNA ligase/mRNA capping enzyme"/>
    <property type="match status" value="1"/>
</dbReference>
<dbReference type="Proteomes" id="UP000265703">
    <property type="component" value="Unassembled WGS sequence"/>
</dbReference>
<dbReference type="GO" id="GO:0071897">
    <property type="term" value="P:DNA biosynthetic process"/>
    <property type="evidence" value="ECO:0007669"/>
    <property type="project" value="InterPro"/>
</dbReference>
<dbReference type="InterPro" id="IPR012340">
    <property type="entry name" value="NA-bd_OB-fold"/>
</dbReference>
<dbReference type="FunFam" id="3.30.470.30:FF:000016">
    <property type="entry name" value="DNA ligase"/>
    <property type="match status" value="1"/>
</dbReference>
<dbReference type="FunFam" id="2.40.50.140:FF:000062">
    <property type="entry name" value="DNA ligase"/>
    <property type="match status" value="1"/>
</dbReference>
<dbReference type="CDD" id="cd07969">
    <property type="entry name" value="OBF_DNA_ligase_I"/>
    <property type="match status" value="1"/>
</dbReference>
<dbReference type="Pfam" id="PF04675">
    <property type="entry name" value="DNA_ligase_A_N"/>
    <property type="match status" value="1"/>
</dbReference>
<dbReference type="Gene3D" id="2.40.50.140">
    <property type="entry name" value="Nucleic acid-binding proteins"/>
    <property type="match status" value="1"/>
</dbReference>
<dbReference type="AlphaFoldDB" id="A0A397TRM8"/>
<dbReference type="GO" id="GO:0005739">
    <property type="term" value="C:mitochondrion"/>
    <property type="evidence" value="ECO:0007669"/>
    <property type="project" value="TreeGrafter"/>
</dbReference>
<keyword evidence="8 14" id="KW-0067">ATP-binding</keyword>
<evidence type="ECO:0000256" key="8">
    <source>
        <dbReference type="ARBA" id="ARBA00022840"/>
    </source>
</evidence>
<keyword evidence="10 14" id="KW-0234">DNA repair</keyword>
<dbReference type="PANTHER" id="PTHR45674:SF4">
    <property type="entry name" value="DNA LIGASE 1"/>
    <property type="match status" value="1"/>
</dbReference>
<dbReference type="InterPro" id="IPR012308">
    <property type="entry name" value="DNA_ligase_ATP-dep_N"/>
</dbReference>
<dbReference type="SUPFAM" id="SSF50249">
    <property type="entry name" value="Nucleic acid-binding proteins"/>
    <property type="match status" value="1"/>
</dbReference>
<evidence type="ECO:0000256" key="11">
    <source>
        <dbReference type="ARBA" id="ARBA00023242"/>
    </source>
</evidence>
<dbReference type="Gene3D" id="1.10.3260.10">
    <property type="entry name" value="DNA ligase, ATP-dependent, N-terminal domain"/>
    <property type="match status" value="1"/>
</dbReference>
<dbReference type="GO" id="GO:0005524">
    <property type="term" value="F:ATP binding"/>
    <property type="evidence" value="ECO:0007669"/>
    <property type="project" value="UniProtKB-KW"/>
</dbReference>
<name>A0A397TRM8_9GLOM</name>
<dbReference type="GO" id="GO:0051301">
    <property type="term" value="P:cell division"/>
    <property type="evidence" value="ECO:0007669"/>
    <property type="project" value="UniProtKB-KW"/>
</dbReference>
<dbReference type="GO" id="GO:0006310">
    <property type="term" value="P:DNA recombination"/>
    <property type="evidence" value="ECO:0007669"/>
    <property type="project" value="UniProtKB-KW"/>
</dbReference>
<dbReference type="PROSITE" id="PS50160">
    <property type="entry name" value="DNA_LIGASE_A3"/>
    <property type="match status" value="1"/>
</dbReference>
<dbReference type="GO" id="GO:0005634">
    <property type="term" value="C:nucleus"/>
    <property type="evidence" value="ECO:0007669"/>
    <property type="project" value="UniProtKB-SubCell"/>
</dbReference>
<dbReference type="InterPro" id="IPR050191">
    <property type="entry name" value="ATP-dep_DNA_ligase"/>
</dbReference>
<keyword evidence="11" id="KW-0539">Nucleus</keyword>
<dbReference type="Pfam" id="PF04679">
    <property type="entry name" value="DNA_ligase_A_C"/>
    <property type="match status" value="1"/>
</dbReference>
<comment type="subcellular location">
    <subcellularLocation>
        <location evidence="1">Nucleus</location>
    </subcellularLocation>
</comment>
<evidence type="ECO:0000256" key="9">
    <source>
        <dbReference type="ARBA" id="ARBA00023172"/>
    </source>
</evidence>
<dbReference type="PROSITE" id="PS00697">
    <property type="entry name" value="DNA_LIGASE_A1"/>
    <property type="match status" value="1"/>
</dbReference>
<organism evidence="18 19">
    <name type="scientific">Glomus cerebriforme</name>
    <dbReference type="NCBI Taxonomy" id="658196"/>
    <lineage>
        <taxon>Eukaryota</taxon>
        <taxon>Fungi</taxon>
        <taxon>Fungi incertae sedis</taxon>
        <taxon>Mucoromycota</taxon>
        <taxon>Glomeromycotina</taxon>
        <taxon>Glomeromycetes</taxon>
        <taxon>Glomerales</taxon>
        <taxon>Glomeraceae</taxon>
        <taxon>Glomus</taxon>
    </lineage>
</organism>
<dbReference type="InterPro" id="IPR012309">
    <property type="entry name" value="DNA_ligase_ATP-dep_C"/>
</dbReference>
<dbReference type="EC" id="6.5.1.1" evidence="14"/>
<comment type="catalytic activity">
    <reaction evidence="13 14">
        <text>ATP + (deoxyribonucleotide)n-3'-hydroxyl + 5'-phospho-(deoxyribonucleotide)m = (deoxyribonucleotide)n+m + AMP + diphosphate.</text>
        <dbReference type="EC" id="6.5.1.1"/>
    </reaction>
</comment>
<dbReference type="Pfam" id="PF01068">
    <property type="entry name" value="DNA_ligase_A_M"/>
    <property type="match status" value="1"/>
</dbReference>
<evidence type="ECO:0000256" key="15">
    <source>
        <dbReference type="RuleBase" id="RU004196"/>
    </source>
</evidence>
<evidence type="ECO:0000256" key="5">
    <source>
        <dbReference type="ARBA" id="ARBA00022705"/>
    </source>
</evidence>
<keyword evidence="7 14" id="KW-0227">DNA damage</keyword>
<dbReference type="FunFam" id="1.10.3260.10:FF:000001">
    <property type="entry name" value="DNA ligase"/>
    <property type="match status" value="1"/>
</dbReference>